<dbReference type="Pfam" id="PF01983">
    <property type="entry name" value="CofC"/>
    <property type="match status" value="1"/>
</dbReference>
<dbReference type="GO" id="GO:0052645">
    <property type="term" value="P:F420-0 metabolic process"/>
    <property type="evidence" value="ECO:0007669"/>
    <property type="project" value="UniProtKB-UniRule"/>
</dbReference>
<dbReference type="EC" id="2.7.7.68" evidence="5"/>
<dbReference type="HAMAP" id="MF_02114">
    <property type="entry name" value="CofC"/>
    <property type="match status" value="1"/>
</dbReference>
<dbReference type="UniPathway" id="UPA00071"/>
<dbReference type="EMBL" id="CP058909">
    <property type="protein sequence ID" value="QLH81506.1"/>
    <property type="molecule type" value="Genomic_DNA"/>
</dbReference>
<organism evidence="6 7">
    <name type="scientific">Halosimplex pelagicum</name>
    <dbReference type="NCBI Taxonomy" id="869886"/>
    <lineage>
        <taxon>Archaea</taxon>
        <taxon>Methanobacteriati</taxon>
        <taxon>Methanobacteriota</taxon>
        <taxon>Stenosarchaea group</taxon>
        <taxon>Halobacteria</taxon>
        <taxon>Halobacteriales</taxon>
        <taxon>Haloarculaceae</taxon>
        <taxon>Halosimplex</taxon>
    </lineage>
</organism>
<comment type="function">
    <text evidence="5">Guanylyltransferase that catalyzes the activation of (2S)-2-phospholactate (2-PL) as (2S)-lactyl-2-diphospho-5'-guanosine, via the condensation of 2-PL with GTP. It is involved in the biosynthesis of coenzyme F420, a hydride carrier cofactor.</text>
</comment>
<evidence type="ECO:0000256" key="2">
    <source>
        <dbReference type="ARBA" id="ARBA00022695"/>
    </source>
</evidence>
<dbReference type="OrthoDB" id="11179at2157"/>
<name>A0A7D5P5U6_9EURY</name>
<comment type="pathway">
    <text evidence="5">Cofactor biosynthesis; coenzyme F420 biosynthesis.</text>
</comment>
<dbReference type="NCBIfam" id="TIGR03552">
    <property type="entry name" value="F420_cofC"/>
    <property type="match status" value="1"/>
</dbReference>
<dbReference type="RefSeq" id="WP_179921568.1">
    <property type="nucleotide sequence ID" value="NZ_CP058909.1"/>
</dbReference>
<dbReference type="Gene3D" id="6.10.140.50">
    <property type="match status" value="1"/>
</dbReference>
<keyword evidence="2 5" id="KW-0548">Nucleotidyltransferase</keyword>
<reference evidence="6 7" key="1">
    <citation type="submission" date="2020-07" db="EMBL/GenBank/DDBJ databases">
        <title>Halosimplex litoreum sp. nov. and Halosimplex rubrum sp. nov., isolated from different salt environments.</title>
        <authorList>
            <person name="Cui H."/>
        </authorList>
    </citation>
    <scope>NUCLEOTIDE SEQUENCE [LARGE SCALE GENOMIC DNA]</scope>
    <source>
        <strain evidence="6 7">R2</strain>
    </source>
</reference>
<evidence type="ECO:0000256" key="1">
    <source>
        <dbReference type="ARBA" id="ARBA00022679"/>
    </source>
</evidence>
<evidence type="ECO:0000256" key="3">
    <source>
        <dbReference type="ARBA" id="ARBA00022741"/>
    </source>
</evidence>
<keyword evidence="4 5" id="KW-0342">GTP-binding</keyword>
<gene>
    <name evidence="5 6" type="primary">cofC</name>
    <name evidence="6" type="ORF">HZS54_07645</name>
</gene>
<comment type="catalytic activity">
    <reaction evidence="5">
        <text>(2S)-2-phospholactate + GTP + H(+) = (2S)-lactyl-2-diphospho-5'-guanosine + diphosphate</text>
        <dbReference type="Rhea" id="RHEA:63424"/>
        <dbReference type="ChEBI" id="CHEBI:15378"/>
        <dbReference type="ChEBI" id="CHEBI:33019"/>
        <dbReference type="ChEBI" id="CHEBI:37565"/>
        <dbReference type="ChEBI" id="CHEBI:59435"/>
        <dbReference type="ChEBI" id="CHEBI:59906"/>
        <dbReference type="EC" id="2.7.7.68"/>
    </reaction>
</comment>
<dbReference type="AlphaFoldDB" id="A0A7D5P5U6"/>
<dbReference type="Gene3D" id="3.90.550.10">
    <property type="entry name" value="Spore Coat Polysaccharide Biosynthesis Protein SpsA, Chain A"/>
    <property type="match status" value="1"/>
</dbReference>
<dbReference type="InterPro" id="IPR002835">
    <property type="entry name" value="CofC"/>
</dbReference>
<dbReference type="KEGG" id="hpel:HZS54_07645"/>
<keyword evidence="1 5" id="KW-0808">Transferase</keyword>
<evidence type="ECO:0000313" key="7">
    <source>
        <dbReference type="Proteomes" id="UP000509346"/>
    </source>
</evidence>
<evidence type="ECO:0000256" key="4">
    <source>
        <dbReference type="ARBA" id="ARBA00023134"/>
    </source>
</evidence>
<proteinExistence type="inferred from homology"/>
<accession>A0A7D5P5U6</accession>
<dbReference type="PANTHER" id="PTHR40392:SF1">
    <property type="entry name" value="2-PHOSPHO-L-LACTATE GUANYLYLTRANSFERASE"/>
    <property type="match status" value="1"/>
</dbReference>
<sequence>MRVVVPFAPGRPKTRLAPVLDEAERTAFARTMLDDVLSVLSTLDRERGVSVDPLVLSTAPIDCGVSVAVDDRPLTDAVNDRLPASDGDDPVAVVMADLALATPDALARLFEPDADVVVAPGRGGGTNALVVRDPAFRVDYHGASVRDHREIAREADLSLAHVDSFRLATDVDEPADLVEVLLHGEGEAPAWLAETGVSVAAADGRADVERNSG</sequence>
<protein>
    <recommendedName>
        <fullName evidence="5">2-phospho-L-lactate guanylyltransferase</fullName>
        <shortName evidence="5">LP guanylyltransferase</shortName>
        <ecNumber evidence="5">2.7.7.68</ecNumber>
    </recommendedName>
</protein>
<dbReference type="PANTHER" id="PTHR40392">
    <property type="entry name" value="2-PHOSPHO-L-LACTATE GUANYLYLTRANSFERASE"/>
    <property type="match status" value="1"/>
</dbReference>
<keyword evidence="7" id="KW-1185">Reference proteome</keyword>
<keyword evidence="3 5" id="KW-0547">Nucleotide-binding</keyword>
<dbReference type="GO" id="GO:0043814">
    <property type="term" value="F:phospholactate guanylyltransferase activity"/>
    <property type="evidence" value="ECO:0007669"/>
    <property type="project" value="UniProtKB-EC"/>
</dbReference>
<comment type="similarity">
    <text evidence="5">Belongs to the CofC family.</text>
</comment>
<comment type="subunit">
    <text evidence="5">Homodimer.</text>
</comment>
<dbReference type="InterPro" id="IPR029044">
    <property type="entry name" value="Nucleotide-diphossugar_trans"/>
</dbReference>
<dbReference type="Proteomes" id="UP000509346">
    <property type="component" value="Chromosome"/>
</dbReference>
<dbReference type="GO" id="GO:0005525">
    <property type="term" value="F:GTP binding"/>
    <property type="evidence" value="ECO:0007669"/>
    <property type="project" value="UniProtKB-KW"/>
</dbReference>
<evidence type="ECO:0000256" key="5">
    <source>
        <dbReference type="HAMAP-Rule" id="MF_02114"/>
    </source>
</evidence>
<evidence type="ECO:0000313" key="6">
    <source>
        <dbReference type="EMBL" id="QLH81506.1"/>
    </source>
</evidence>
<dbReference type="GeneID" id="56082452"/>
<dbReference type="SUPFAM" id="SSF53448">
    <property type="entry name" value="Nucleotide-diphospho-sugar transferases"/>
    <property type="match status" value="1"/>
</dbReference>